<dbReference type="Proteomes" id="UP000015105">
    <property type="component" value="Chromosome 6D"/>
</dbReference>
<keyword evidence="1" id="KW-0732">Signal</keyword>
<dbReference type="AlphaFoldDB" id="A0A453P8K3"/>
<dbReference type="EnsemblPlants" id="AET6Gv20645600.1">
    <property type="protein sequence ID" value="AET6Gv20645600.1"/>
    <property type="gene ID" value="AET6Gv20645600"/>
</dbReference>
<organism evidence="2 3">
    <name type="scientific">Aegilops tauschii subsp. strangulata</name>
    <name type="common">Goatgrass</name>
    <dbReference type="NCBI Taxonomy" id="200361"/>
    <lineage>
        <taxon>Eukaryota</taxon>
        <taxon>Viridiplantae</taxon>
        <taxon>Streptophyta</taxon>
        <taxon>Embryophyta</taxon>
        <taxon>Tracheophyta</taxon>
        <taxon>Spermatophyta</taxon>
        <taxon>Magnoliopsida</taxon>
        <taxon>Liliopsida</taxon>
        <taxon>Poales</taxon>
        <taxon>Poaceae</taxon>
        <taxon>BOP clade</taxon>
        <taxon>Pooideae</taxon>
        <taxon>Triticodae</taxon>
        <taxon>Triticeae</taxon>
        <taxon>Triticinae</taxon>
        <taxon>Aegilops</taxon>
    </lineage>
</organism>
<feature type="chain" id="PRO_5019042423" evidence="1">
    <location>
        <begin position="21"/>
        <end position="173"/>
    </location>
</feature>
<reference evidence="3" key="2">
    <citation type="journal article" date="2017" name="Nat. Plants">
        <title>The Aegilops tauschii genome reveals multiple impacts of transposons.</title>
        <authorList>
            <person name="Zhao G."/>
            <person name="Zou C."/>
            <person name="Li K."/>
            <person name="Wang K."/>
            <person name="Li T."/>
            <person name="Gao L."/>
            <person name="Zhang X."/>
            <person name="Wang H."/>
            <person name="Yang Z."/>
            <person name="Liu X."/>
            <person name="Jiang W."/>
            <person name="Mao L."/>
            <person name="Kong X."/>
            <person name="Jiao Y."/>
            <person name="Jia J."/>
        </authorList>
    </citation>
    <scope>NUCLEOTIDE SEQUENCE [LARGE SCALE GENOMIC DNA]</scope>
    <source>
        <strain evidence="3">cv. AL8/78</strain>
    </source>
</reference>
<reference evidence="3" key="1">
    <citation type="journal article" date="2014" name="Science">
        <title>Ancient hybridizations among the ancestral genomes of bread wheat.</title>
        <authorList>
            <consortium name="International Wheat Genome Sequencing Consortium,"/>
            <person name="Marcussen T."/>
            <person name="Sandve S.R."/>
            <person name="Heier L."/>
            <person name="Spannagl M."/>
            <person name="Pfeifer M."/>
            <person name="Jakobsen K.S."/>
            <person name="Wulff B.B."/>
            <person name="Steuernagel B."/>
            <person name="Mayer K.F."/>
            <person name="Olsen O.A."/>
        </authorList>
    </citation>
    <scope>NUCLEOTIDE SEQUENCE [LARGE SCALE GENOMIC DNA]</scope>
    <source>
        <strain evidence="3">cv. AL8/78</strain>
    </source>
</reference>
<reference evidence="2" key="3">
    <citation type="journal article" date="2017" name="Nature">
        <title>Genome sequence of the progenitor of the wheat D genome Aegilops tauschii.</title>
        <authorList>
            <person name="Luo M.C."/>
            <person name="Gu Y.Q."/>
            <person name="Puiu D."/>
            <person name="Wang H."/>
            <person name="Twardziok S.O."/>
            <person name="Deal K.R."/>
            <person name="Huo N."/>
            <person name="Zhu T."/>
            <person name="Wang L."/>
            <person name="Wang Y."/>
            <person name="McGuire P.E."/>
            <person name="Liu S."/>
            <person name="Long H."/>
            <person name="Ramasamy R.K."/>
            <person name="Rodriguez J.C."/>
            <person name="Van S.L."/>
            <person name="Yuan L."/>
            <person name="Wang Z."/>
            <person name="Xia Z."/>
            <person name="Xiao L."/>
            <person name="Anderson O.D."/>
            <person name="Ouyang S."/>
            <person name="Liang Y."/>
            <person name="Zimin A.V."/>
            <person name="Pertea G."/>
            <person name="Qi P."/>
            <person name="Bennetzen J.L."/>
            <person name="Dai X."/>
            <person name="Dawson M.W."/>
            <person name="Muller H.G."/>
            <person name="Kugler K."/>
            <person name="Rivarola-Duarte L."/>
            <person name="Spannagl M."/>
            <person name="Mayer K.F.X."/>
            <person name="Lu F.H."/>
            <person name="Bevan M.W."/>
            <person name="Leroy P."/>
            <person name="Li P."/>
            <person name="You F.M."/>
            <person name="Sun Q."/>
            <person name="Liu Z."/>
            <person name="Lyons E."/>
            <person name="Wicker T."/>
            <person name="Salzberg S.L."/>
            <person name="Devos K.M."/>
            <person name="Dvorak J."/>
        </authorList>
    </citation>
    <scope>NUCLEOTIDE SEQUENCE [LARGE SCALE GENOMIC DNA]</scope>
    <source>
        <strain evidence="2">cv. AL8/78</strain>
    </source>
</reference>
<dbReference type="Gramene" id="AET6Gv20645600.1">
    <property type="protein sequence ID" value="AET6Gv20645600.1"/>
    <property type="gene ID" value="AET6Gv20645600"/>
</dbReference>
<sequence>MHTSSCSTAWLHSFFRFSTACVTSSILGPLRRSSSRWDCSPAHAGSRTAWCRRSRARGVRWRRGRDGERALGIRPSSSLAAGVACRGGERSDAEAGPCVSWCERALGRRGRRVRFAQLPPPETRDVTQPSVRQPSRGGEEIGCALAAAGCAAQGARTEQRRGVRAVVRRGTPV</sequence>
<name>A0A453P8K3_AEGTS</name>
<evidence type="ECO:0000313" key="2">
    <source>
        <dbReference type="EnsemblPlants" id="AET6Gv20645600.1"/>
    </source>
</evidence>
<accession>A0A453P8K3</accession>
<feature type="signal peptide" evidence="1">
    <location>
        <begin position="1"/>
        <end position="20"/>
    </location>
</feature>
<reference evidence="2" key="5">
    <citation type="journal article" date="2021" name="G3 (Bethesda)">
        <title>Aegilops tauschii genome assembly Aet v5.0 features greater sequence contiguity and improved annotation.</title>
        <authorList>
            <person name="Wang L."/>
            <person name="Zhu T."/>
            <person name="Rodriguez J.C."/>
            <person name="Deal K.R."/>
            <person name="Dubcovsky J."/>
            <person name="McGuire P.E."/>
            <person name="Lux T."/>
            <person name="Spannagl M."/>
            <person name="Mayer K.F.X."/>
            <person name="Baldrich P."/>
            <person name="Meyers B.C."/>
            <person name="Huo N."/>
            <person name="Gu Y.Q."/>
            <person name="Zhou H."/>
            <person name="Devos K.M."/>
            <person name="Bennetzen J.L."/>
            <person name="Unver T."/>
            <person name="Budak H."/>
            <person name="Gulick P.J."/>
            <person name="Galiba G."/>
            <person name="Kalapos B."/>
            <person name="Nelson D.R."/>
            <person name="Li P."/>
            <person name="You F.M."/>
            <person name="Luo M.C."/>
            <person name="Dvorak J."/>
        </authorList>
    </citation>
    <scope>NUCLEOTIDE SEQUENCE [LARGE SCALE GENOMIC DNA]</scope>
    <source>
        <strain evidence="2">cv. AL8/78</strain>
    </source>
</reference>
<evidence type="ECO:0000256" key="1">
    <source>
        <dbReference type="SAM" id="SignalP"/>
    </source>
</evidence>
<reference evidence="2" key="4">
    <citation type="submission" date="2019-03" db="UniProtKB">
        <authorList>
            <consortium name="EnsemblPlants"/>
        </authorList>
    </citation>
    <scope>IDENTIFICATION</scope>
</reference>
<protein>
    <submittedName>
        <fullName evidence="2">Uncharacterized protein</fullName>
    </submittedName>
</protein>
<keyword evidence="3" id="KW-1185">Reference proteome</keyword>
<evidence type="ECO:0000313" key="3">
    <source>
        <dbReference type="Proteomes" id="UP000015105"/>
    </source>
</evidence>
<proteinExistence type="predicted"/>